<dbReference type="AlphaFoldDB" id="A0A7J6LKJ5"/>
<evidence type="ECO:0000256" key="1">
    <source>
        <dbReference type="SAM" id="SignalP"/>
    </source>
</evidence>
<dbReference type="EMBL" id="JAAPAO010000445">
    <property type="protein sequence ID" value="KAF4659636.1"/>
    <property type="molecule type" value="Genomic_DNA"/>
</dbReference>
<proteinExistence type="predicted"/>
<organism evidence="2 3">
    <name type="scientific">Perkinsus chesapeaki</name>
    <name type="common">Clam parasite</name>
    <name type="synonym">Perkinsus andrewsi</name>
    <dbReference type="NCBI Taxonomy" id="330153"/>
    <lineage>
        <taxon>Eukaryota</taxon>
        <taxon>Sar</taxon>
        <taxon>Alveolata</taxon>
        <taxon>Perkinsozoa</taxon>
        <taxon>Perkinsea</taxon>
        <taxon>Perkinsida</taxon>
        <taxon>Perkinsidae</taxon>
        <taxon>Perkinsus</taxon>
    </lineage>
</organism>
<gene>
    <name evidence="2" type="ORF">FOL47_007491</name>
</gene>
<keyword evidence="3" id="KW-1185">Reference proteome</keyword>
<protein>
    <submittedName>
        <fullName evidence="2">Uncharacterized protein</fullName>
    </submittedName>
</protein>
<sequence length="231" mass="26086">MRITTILGLLICCEAFNITFTPETGQYSQFIDRIEFRDDAQVKFFRQVDADSPTTIYTCVYKSDTVLDGIKITIQGVLCTRMIKDSNGLLDEKFLEMKATNDKTYLVAQLPKGIILYVYVWPQTCYLSTDERFVDYIGSIIVMERRARLVRQKDEVSPKILYTCDSTTTIVSGGLEVKLSGIQCRKMIQDSEGQLDDNFLTFEIDLGKGVLTTKLPEGKGIAKYTDSGCPI</sequence>
<evidence type="ECO:0000313" key="2">
    <source>
        <dbReference type="EMBL" id="KAF4659636.1"/>
    </source>
</evidence>
<dbReference type="Proteomes" id="UP000591131">
    <property type="component" value="Unassembled WGS sequence"/>
</dbReference>
<accession>A0A7J6LKJ5</accession>
<feature type="signal peptide" evidence="1">
    <location>
        <begin position="1"/>
        <end position="15"/>
    </location>
</feature>
<name>A0A7J6LKJ5_PERCH</name>
<comment type="caution">
    <text evidence="2">The sequence shown here is derived from an EMBL/GenBank/DDBJ whole genome shotgun (WGS) entry which is preliminary data.</text>
</comment>
<keyword evidence="1" id="KW-0732">Signal</keyword>
<evidence type="ECO:0000313" key="3">
    <source>
        <dbReference type="Proteomes" id="UP000591131"/>
    </source>
</evidence>
<reference evidence="2 3" key="1">
    <citation type="submission" date="2020-04" db="EMBL/GenBank/DDBJ databases">
        <title>Perkinsus chesapeaki whole genome sequence.</title>
        <authorList>
            <person name="Bogema D.R."/>
        </authorList>
    </citation>
    <scope>NUCLEOTIDE SEQUENCE [LARGE SCALE GENOMIC DNA]</scope>
    <source>
        <strain evidence="2">ATCC PRA-425</strain>
    </source>
</reference>
<feature type="chain" id="PRO_5029680206" evidence="1">
    <location>
        <begin position="16"/>
        <end position="231"/>
    </location>
</feature>